<reference evidence="1" key="1">
    <citation type="submission" date="2024-05" db="EMBL/GenBank/DDBJ databases">
        <authorList>
            <person name="Kim S."/>
            <person name="Heo J."/>
            <person name="Choi H."/>
            <person name="Choi Y."/>
            <person name="Kwon S.-W."/>
            <person name="Kim Y."/>
        </authorList>
    </citation>
    <scope>NUCLEOTIDE SEQUENCE</scope>
    <source>
        <strain evidence="1">KACC 23699</strain>
    </source>
</reference>
<accession>A0AAU7JY05</accession>
<organism evidence="1">
    <name type="scientific">Pedococcus sp. KACC 23699</name>
    <dbReference type="NCBI Taxonomy" id="3149228"/>
    <lineage>
        <taxon>Bacteria</taxon>
        <taxon>Bacillati</taxon>
        <taxon>Actinomycetota</taxon>
        <taxon>Actinomycetes</taxon>
        <taxon>Micrococcales</taxon>
        <taxon>Intrasporangiaceae</taxon>
        <taxon>Pedococcus</taxon>
    </lineage>
</organism>
<gene>
    <name evidence="1" type="ORF">ABEG17_08300</name>
</gene>
<protein>
    <submittedName>
        <fullName evidence="1">Uncharacterized protein</fullName>
    </submittedName>
</protein>
<name>A0AAU7JY05_9MICO</name>
<dbReference type="AlphaFoldDB" id="A0AAU7JY05"/>
<proteinExistence type="predicted"/>
<dbReference type="EMBL" id="CP157483">
    <property type="protein sequence ID" value="XBO45317.1"/>
    <property type="molecule type" value="Genomic_DNA"/>
</dbReference>
<dbReference type="RefSeq" id="WP_406832809.1">
    <property type="nucleotide sequence ID" value="NZ_CP157483.1"/>
</dbReference>
<sequence>MSQEISAQQRQLLRKRDAIAAQASEAAAHDLPTAPALSACQAELEELLEEQLPAHVWRRLFMRWVVQDVHRSHDRDHPQPKLCSLCAAQERRKSPLRSSA</sequence>
<evidence type="ECO:0000313" key="1">
    <source>
        <dbReference type="EMBL" id="XBO45317.1"/>
    </source>
</evidence>